<dbReference type="Pfam" id="PF07876">
    <property type="entry name" value="Dabb"/>
    <property type="match status" value="1"/>
</dbReference>
<dbReference type="InterPro" id="IPR011008">
    <property type="entry name" value="Dimeric_a/b-barrel"/>
</dbReference>
<dbReference type="EMBL" id="NBWU01000001">
    <property type="protein sequence ID" value="PCE66107.1"/>
    <property type="molecule type" value="Genomic_DNA"/>
</dbReference>
<feature type="domain" description="Stress-response A/B barrel" evidence="2">
    <location>
        <begin position="31"/>
        <end position="127"/>
    </location>
</feature>
<dbReference type="AlphaFoldDB" id="A0A2A4GBX7"/>
<comment type="caution">
    <text evidence="3">The sequence shown here is derived from an EMBL/GenBank/DDBJ whole genome shotgun (WGS) entry which is preliminary data.</text>
</comment>
<keyword evidence="1" id="KW-0732">Signal</keyword>
<dbReference type="Proteomes" id="UP000219559">
    <property type="component" value="Unassembled WGS sequence"/>
</dbReference>
<sequence length="132" mass="15188">MKKLILPILLMSITTAALGQEKKEANFNPTFVHTVFFWLKQPDNTQDREKFERELSTFLKNSKYAQTNFIGVPPKASREVVDDSFSYKLVVTFASAQDQASYQVEPAHEAFVENCKDLWEKVIVYDAEGKVY</sequence>
<evidence type="ECO:0000313" key="3">
    <source>
        <dbReference type="EMBL" id="PCE66107.1"/>
    </source>
</evidence>
<feature type="chain" id="PRO_5012020039" evidence="1">
    <location>
        <begin position="20"/>
        <end position="132"/>
    </location>
</feature>
<evidence type="ECO:0000256" key="1">
    <source>
        <dbReference type="SAM" id="SignalP"/>
    </source>
</evidence>
<keyword evidence="4" id="KW-1185">Reference proteome</keyword>
<evidence type="ECO:0000259" key="2">
    <source>
        <dbReference type="PROSITE" id="PS51502"/>
    </source>
</evidence>
<accession>A0A2A4GBX7</accession>
<feature type="signal peptide" evidence="1">
    <location>
        <begin position="1"/>
        <end position="19"/>
    </location>
</feature>
<name>A0A2A4GBX7_9FLAO</name>
<dbReference type="PROSITE" id="PS51502">
    <property type="entry name" value="S_R_A_B_BARREL"/>
    <property type="match status" value="1"/>
</dbReference>
<dbReference type="InterPro" id="IPR013097">
    <property type="entry name" value="Dabb"/>
</dbReference>
<dbReference type="RefSeq" id="WP_097441629.1">
    <property type="nucleotide sequence ID" value="NZ_NBWU01000001.1"/>
</dbReference>
<reference evidence="3 4" key="1">
    <citation type="submission" date="2017-04" db="EMBL/GenBank/DDBJ databases">
        <title>A new member of the family Flavobacteriaceae isolated from ascidians.</title>
        <authorList>
            <person name="Chen L."/>
        </authorList>
    </citation>
    <scope>NUCLEOTIDE SEQUENCE [LARGE SCALE GENOMIC DNA]</scope>
    <source>
        <strain evidence="3 4">HQA918</strain>
    </source>
</reference>
<dbReference type="OrthoDB" id="7189263at2"/>
<gene>
    <name evidence="3" type="ORF">B7P33_02060</name>
</gene>
<evidence type="ECO:0000313" key="4">
    <source>
        <dbReference type="Proteomes" id="UP000219559"/>
    </source>
</evidence>
<protein>
    <submittedName>
        <fullName evidence="3">Stress responsive protein</fullName>
    </submittedName>
</protein>
<proteinExistence type="predicted"/>
<dbReference type="SUPFAM" id="SSF54909">
    <property type="entry name" value="Dimeric alpha+beta barrel"/>
    <property type="match status" value="1"/>
</dbReference>
<dbReference type="SMART" id="SM00886">
    <property type="entry name" value="Dabb"/>
    <property type="match status" value="1"/>
</dbReference>
<dbReference type="Gene3D" id="3.30.70.100">
    <property type="match status" value="1"/>
</dbReference>
<organism evidence="3 4">
    <name type="scientific">Sediminicola luteus</name>
    <dbReference type="NCBI Taxonomy" id="319238"/>
    <lineage>
        <taxon>Bacteria</taxon>
        <taxon>Pseudomonadati</taxon>
        <taxon>Bacteroidota</taxon>
        <taxon>Flavobacteriia</taxon>
        <taxon>Flavobacteriales</taxon>
        <taxon>Flavobacteriaceae</taxon>
        <taxon>Sediminicola</taxon>
    </lineage>
</organism>